<sequence length="47" mass="5557">MLLLVQDVNKKGEFRYETIIEMRLPVLQARINNKTASPEKRHDLHPL</sequence>
<proteinExistence type="predicted"/>
<dbReference type="HOGENOM" id="CLU_3166775_0_0_3"/>
<gene>
    <name evidence="1" type="ORF">MC7420_8241</name>
</gene>
<reference evidence="1 2" key="1">
    <citation type="submission" date="2008-07" db="EMBL/GenBank/DDBJ databases">
        <authorList>
            <person name="Tandeau de Marsac N."/>
            <person name="Ferriera S."/>
            <person name="Johnson J."/>
            <person name="Kravitz S."/>
            <person name="Beeson K."/>
            <person name="Sutton G."/>
            <person name="Rogers Y.-H."/>
            <person name="Friedman R."/>
            <person name="Frazier M."/>
            <person name="Venter J.C."/>
        </authorList>
    </citation>
    <scope>NUCLEOTIDE SEQUENCE [LARGE SCALE GENOMIC DNA]</scope>
    <source>
        <strain evidence="1 2">PCC 7420</strain>
    </source>
</reference>
<dbReference type="Proteomes" id="UP000003835">
    <property type="component" value="Unassembled WGS sequence"/>
</dbReference>
<keyword evidence="2" id="KW-1185">Reference proteome</keyword>
<accession>B4W0V1</accession>
<organism evidence="1 2">
    <name type="scientific">Coleofasciculus chthonoplastes PCC 7420</name>
    <dbReference type="NCBI Taxonomy" id="118168"/>
    <lineage>
        <taxon>Bacteria</taxon>
        <taxon>Bacillati</taxon>
        <taxon>Cyanobacteriota</taxon>
        <taxon>Cyanophyceae</taxon>
        <taxon>Coleofasciculales</taxon>
        <taxon>Coleofasciculaceae</taxon>
        <taxon>Coleofasciculus</taxon>
    </lineage>
</organism>
<protein>
    <submittedName>
        <fullName evidence="1">Uncharacterized protein</fullName>
    </submittedName>
</protein>
<evidence type="ECO:0000313" key="2">
    <source>
        <dbReference type="Proteomes" id="UP000003835"/>
    </source>
</evidence>
<dbReference type="EMBL" id="DS989866">
    <property type="protein sequence ID" value="EDX72149.1"/>
    <property type="molecule type" value="Genomic_DNA"/>
</dbReference>
<evidence type="ECO:0000313" key="1">
    <source>
        <dbReference type="EMBL" id="EDX72149.1"/>
    </source>
</evidence>
<name>B4W0V1_9CYAN</name>
<dbReference type="AlphaFoldDB" id="B4W0V1"/>
<dbReference type="STRING" id="118168.MC7420_8241"/>